<comment type="caution">
    <text evidence="1">The sequence shown here is derived from an EMBL/GenBank/DDBJ whole genome shotgun (WGS) entry which is preliminary data.</text>
</comment>
<protein>
    <submittedName>
        <fullName evidence="1">Uncharacterized protein</fullName>
    </submittedName>
</protein>
<dbReference type="Proteomes" id="UP000032076">
    <property type="component" value="Unassembled WGS sequence"/>
</dbReference>
<reference evidence="1 2" key="1">
    <citation type="submission" date="2015-01" db="EMBL/GenBank/DDBJ databases">
        <title>Draft Genome Sequences of Four Bacillus thermoamylovorans Strains, Isolated From Food Products.</title>
        <authorList>
            <person name="Krawcyk A.O."/>
            <person name="Berendsen E.M."/>
            <person name="Eijlander R.T."/>
            <person name="de Jong A."/>
            <person name="Wells-Bennik M."/>
            <person name="Kuipers O.P."/>
        </authorList>
    </citation>
    <scope>NUCLEOTIDE SEQUENCE [LARGE SCALE GENOMIC DNA]</scope>
    <source>
        <strain evidence="1 2">B4167</strain>
    </source>
</reference>
<name>A0ABD4A3L6_9BACI</name>
<gene>
    <name evidence="1" type="ORF">B4167_3474</name>
</gene>
<proteinExistence type="predicted"/>
<evidence type="ECO:0000313" key="2">
    <source>
        <dbReference type="Proteomes" id="UP000032076"/>
    </source>
</evidence>
<sequence>MLPSSPVDIFPITIADLQLTMVVGVGLYRFQIFESLPKWRSLLFHRNPPFFVKVSVFVFAIII</sequence>
<dbReference type="EMBL" id="JXLU01000119">
    <property type="protein sequence ID" value="KIO71630.1"/>
    <property type="molecule type" value="Genomic_DNA"/>
</dbReference>
<organism evidence="1 2">
    <name type="scientific">Caldibacillus thermoamylovorans</name>
    <dbReference type="NCBI Taxonomy" id="35841"/>
    <lineage>
        <taxon>Bacteria</taxon>
        <taxon>Bacillati</taxon>
        <taxon>Bacillota</taxon>
        <taxon>Bacilli</taxon>
        <taxon>Bacillales</taxon>
        <taxon>Bacillaceae</taxon>
        <taxon>Caldibacillus</taxon>
    </lineage>
</organism>
<evidence type="ECO:0000313" key="1">
    <source>
        <dbReference type="EMBL" id="KIO71630.1"/>
    </source>
</evidence>
<dbReference type="AlphaFoldDB" id="A0ABD4A3L6"/>
<accession>A0ABD4A3L6</accession>